<evidence type="ECO:0000256" key="9">
    <source>
        <dbReference type="ARBA" id="ARBA00022722"/>
    </source>
</evidence>
<evidence type="ECO:0000313" key="20">
    <source>
        <dbReference type="Proteomes" id="UP000030901"/>
    </source>
</evidence>
<dbReference type="GO" id="GO:0008033">
    <property type="term" value="P:tRNA processing"/>
    <property type="evidence" value="ECO:0007669"/>
    <property type="project" value="UniProtKB-KW"/>
</dbReference>
<dbReference type="SMART" id="SM00535">
    <property type="entry name" value="RIBOc"/>
    <property type="match status" value="1"/>
</dbReference>
<dbReference type="EMBL" id="QGLM01000017">
    <property type="protein sequence ID" value="PXY94881.1"/>
    <property type="molecule type" value="Genomic_DNA"/>
</dbReference>
<comment type="similarity">
    <text evidence="3">Belongs to the ribonuclease III family.</text>
</comment>
<evidence type="ECO:0000256" key="3">
    <source>
        <dbReference type="ARBA" id="ARBA00010183"/>
    </source>
</evidence>
<keyword evidence="20" id="KW-1185">Reference proteome</keyword>
<dbReference type="AlphaFoldDB" id="A0A0A7S835"/>
<evidence type="ECO:0000259" key="16">
    <source>
        <dbReference type="PROSITE" id="PS50137"/>
    </source>
</evidence>
<dbReference type="GO" id="GO:0019843">
    <property type="term" value="F:rRNA binding"/>
    <property type="evidence" value="ECO:0007669"/>
    <property type="project" value="UniProtKB-KW"/>
</dbReference>
<dbReference type="RefSeq" id="WP_039105164.1">
    <property type="nucleotide sequence ID" value="NZ_CALYQC010000011.1"/>
</dbReference>
<evidence type="ECO:0000256" key="6">
    <source>
        <dbReference type="ARBA" id="ARBA00022552"/>
    </source>
</evidence>
<dbReference type="GO" id="GO:0003725">
    <property type="term" value="F:double-stranded RNA binding"/>
    <property type="evidence" value="ECO:0007669"/>
    <property type="project" value="TreeGrafter"/>
</dbReference>
<feature type="domain" description="RNase III" evidence="17">
    <location>
        <begin position="8"/>
        <end position="130"/>
    </location>
</feature>
<dbReference type="STRING" id="1267021.FPB0191_01585"/>
<feature type="binding site" evidence="15">
    <location>
        <position position="43"/>
    </location>
    <ligand>
        <name>Mg(2+)</name>
        <dbReference type="ChEBI" id="CHEBI:18420"/>
    </ligand>
</feature>
<dbReference type="GO" id="GO:0042802">
    <property type="term" value="F:identical protein binding"/>
    <property type="evidence" value="ECO:0007669"/>
    <property type="project" value="UniProtKB-ARBA"/>
</dbReference>
<comment type="subunit">
    <text evidence="4 15">Homodimer.</text>
</comment>
<dbReference type="InterPro" id="IPR036389">
    <property type="entry name" value="RNase_III_sf"/>
</dbReference>
<feature type="active site" evidence="15">
    <location>
        <position position="47"/>
    </location>
</feature>
<evidence type="ECO:0000256" key="14">
    <source>
        <dbReference type="ARBA" id="ARBA00022884"/>
    </source>
</evidence>
<keyword evidence="5 15" id="KW-0963">Cytoplasm</keyword>
<dbReference type="SUPFAM" id="SSF69065">
    <property type="entry name" value="RNase III domain-like"/>
    <property type="match status" value="1"/>
</dbReference>
<reference evidence="19 21" key="2">
    <citation type="submission" date="2018-05" db="EMBL/GenBank/DDBJ databases">
        <title>Reference genomes for bee gut microbiota database.</title>
        <authorList>
            <person name="Ellegaard K.M."/>
        </authorList>
    </citation>
    <scope>NUCLEOTIDE SEQUENCE [LARGE SCALE GENOMIC DNA]</scope>
    <source>
        <strain evidence="19 21">ESL0167</strain>
    </source>
</reference>
<keyword evidence="8 15" id="KW-0819">tRNA processing</keyword>
<evidence type="ECO:0000256" key="2">
    <source>
        <dbReference type="ARBA" id="ARBA00004496"/>
    </source>
</evidence>
<dbReference type="InterPro" id="IPR014720">
    <property type="entry name" value="dsRBD_dom"/>
</dbReference>
<dbReference type="Proteomes" id="UP000030901">
    <property type="component" value="Chromosome"/>
</dbReference>
<dbReference type="FunFam" id="1.10.1520.10:FF:000001">
    <property type="entry name" value="Ribonuclease 3"/>
    <property type="match status" value="1"/>
</dbReference>
<dbReference type="CDD" id="cd10845">
    <property type="entry name" value="DSRM_RNAse_III_family"/>
    <property type="match status" value="1"/>
</dbReference>
<dbReference type="OrthoDB" id="9805026at2"/>
<dbReference type="InterPro" id="IPR000999">
    <property type="entry name" value="RNase_III_dom"/>
</dbReference>
<evidence type="ECO:0000256" key="11">
    <source>
        <dbReference type="ARBA" id="ARBA00022759"/>
    </source>
</evidence>
<evidence type="ECO:0000313" key="21">
    <source>
        <dbReference type="Proteomes" id="UP000247838"/>
    </source>
</evidence>
<evidence type="ECO:0000256" key="5">
    <source>
        <dbReference type="ARBA" id="ARBA00022490"/>
    </source>
</evidence>
<dbReference type="GO" id="GO:0004525">
    <property type="term" value="F:ribonuclease III activity"/>
    <property type="evidence" value="ECO:0007669"/>
    <property type="project" value="UniProtKB-UniRule"/>
</dbReference>
<reference evidence="18 20" key="1">
    <citation type="journal article" date="2014" name="Appl. Environ. Microbiol.">
        <title>Gut symbionts from distinct hosts exhibit genotoxic activity via divergent colibactin biosynthetic pathways.</title>
        <authorList>
            <person name="Engel P."/>
            <person name="Vizcaino M.I."/>
            <person name="Crawford J.M."/>
        </authorList>
    </citation>
    <scope>NUCLEOTIDE SEQUENCE [LARGE SCALE GENOMIC DNA]</scope>
    <source>
        <strain evidence="18 20">PEB0191</strain>
    </source>
</reference>
<dbReference type="PROSITE" id="PS50142">
    <property type="entry name" value="RNASE_3_2"/>
    <property type="match status" value="1"/>
</dbReference>
<keyword evidence="11 15" id="KW-0255">Endonuclease</keyword>
<name>A0A0A7S835_FRIPE</name>
<dbReference type="GO" id="GO:0006364">
    <property type="term" value="P:rRNA processing"/>
    <property type="evidence" value="ECO:0007669"/>
    <property type="project" value="UniProtKB-UniRule"/>
</dbReference>
<evidence type="ECO:0000256" key="4">
    <source>
        <dbReference type="ARBA" id="ARBA00011738"/>
    </source>
</evidence>
<dbReference type="KEGG" id="fpp:FPB0191_01585"/>
<dbReference type="Gene3D" id="3.30.160.20">
    <property type="match status" value="1"/>
</dbReference>
<dbReference type="PROSITE" id="PS00517">
    <property type="entry name" value="RNASE_3_1"/>
    <property type="match status" value="1"/>
</dbReference>
<dbReference type="GO" id="GO:0046872">
    <property type="term" value="F:metal ion binding"/>
    <property type="evidence" value="ECO:0007669"/>
    <property type="project" value="UniProtKB-KW"/>
</dbReference>
<evidence type="ECO:0000313" key="19">
    <source>
        <dbReference type="EMBL" id="PXY94881.1"/>
    </source>
</evidence>
<dbReference type="NCBIfam" id="TIGR02191">
    <property type="entry name" value="RNaseIII"/>
    <property type="match status" value="1"/>
</dbReference>
<comment type="cofactor">
    <cofactor evidence="15">
        <name>Mg(2+)</name>
        <dbReference type="ChEBI" id="CHEBI:18420"/>
    </cofactor>
</comment>
<protein>
    <recommendedName>
        <fullName evidence="15">Ribonuclease 3</fullName>
        <ecNumber evidence="15">3.1.26.3</ecNumber>
    </recommendedName>
    <alternativeName>
        <fullName evidence="15">Ribonuclease III</fullName>
        <shortName evidence="15">RNase III</shortName>
    </alternativeName>
</protein>
<keyword evidence="14 15" id="KW-0694">RNA-binding</keyword>
<feature type="binding site" evidence="15">
    <location>
        <position position="119"/>
    </location>
    <ligand>
        <name>Mg(2+)</name>
        <dbReference type="ChEBI" id="CHEBI:18420"/>
    </ligand>
</feature>
<feature type="active site" evidence="15">
    <location>
        <position position="119"/>
    </location>
</feature>
<dbReference type="Gene3D" id="1.10.1520.10">
    <property type="entry name" value="Ribonuclease III domain"/>
    <property type="match status" value="1"/>
</dbReference>
<dbReference type="SUPFAM" id="SSF54768">
    <property type="entry name" value="dsRNA-binding domain-like"/>
    <property type="match status" value="1"/>
</dbReference>
<keyword evidence="9 15" id="KW-0540">Nuclease</keyword>
<evidence type="ECO:0000256" key="13">
    <source>
        <dbReference type="ARBA" id="ARBA00022842"/>
    </source>
</evidence>
<dbReference type="InterPro" id="IPR011907">
    <property type="entry name" value="RNase_III"/>
</dbReference>
<comment type="function">
    <text evidence="15">Digests double-stranded RNA. Involved in the processing of primary rRNA transcript to yield the immediate precursors to the large and small rRNAs (23S and 16S). Processes some mRNAs, and tRNAs when they are encoded in the rRNA operon. Processes pre-crRNA and tracrRNA of type II CRISPR loci if present in the organism.</text>
</comment>
<evidence type="ECO:0000313" key="18">
    <source>
        <dbReference type="EMBL" id="AJA45401.1"/>
    </source>
</evidence>
<dbReference type="Pfam" id="PF14622">
    <property type="entry name" value="Ribonucleas_3_3"/>
    <property type="match status" value="1"/>
</dbReference>
<dbReference type="SMART" id="SM00358">
    <property type="entry name" value="DSRM"/>
    <property type="match status" value="1"/>
</dbReference>
<comment type="catalytic activity">
    <reaction evidence="1 15">
        <text>Endonucleolytic cleavage to 5'-phosphomonoester.</text>
        <dbReference type="EC" id="3.1.26.3"/>
    </reaction>
</comment>
<dbReference type="PROSITE" id="PS50137">
    <property type="entry name" value="DS_RBD"/>
    <property type="match status" value="1"/>
</dbReference>
<evidence type="ECO:0000259" key="17">
    <source>
        <dbReference type="PROSITE" id="PS50142"/>
    </source>
</evidence>
<sequence>MKHDKNKLVALQKQINYSFKNIDLLIHALTHRSANKIHNERLEYLGDSILSYVIAEALFERFPKVDEGDLSQMRSSLVCGETLAKMGQNFNIGDSMILGPGELKSGGHRRESIISDAVEAIIGAIYLDSDIQTIKQLILAWYQTRLVQIQPGIKQKDSKTRLQEYLQGQRQNRPVYLIVEVIGDDHDQEFVVQCKLENDDNQYLGRGVNRRKAEQAAAQMAIDKLGIK</sequence>
<evidence type="ECO:0000256" key="10">
    <source>
        <dbReference type="ARBA" id="ARBA00022723"/>
    </source>
</evidence>
<dbReference type="PANTHER" id="PTHR11207">
    <property type="entry name" value="RIBONUCLEASE III"/>
    <property type="match status" value="1"/>
</dbReference>
<proteinExistence type="inferred from homology"/>
<dbReference type="GO" id="GO:0010468">
    <property type="term" value="P:regulation of gene expression"/>
    <property type="evidence" value="ECO:0007669"/>
    <property type="project" value="TreeGrafter"/>
</dbReference>
<dbReference type="GO" id="GO:0005737">
    <property type="term" value="C:cytoplasm"/>
    <property type="evidence" value="ECO:0007669"/>
    <property type="project" value="UniProtKB-SubCell"/>
</dbReference>
<dbReference type="CDD" id="cd00593">
    <property type="entry name" value="RIBOc"/>
    <property type="match status" value="1"/>
</dbReference>
<dbReference type="EMBL" id="CP009056">
    <property type="protein sequence ID" value="AJA45401.1"/>
    <property type="molecule type" value="Genomic_DNA"/>
</dbReference>
<dbReference type="HOGENOM" id="CLU_000907_1_1_6"/>
<keyword evidence="7 15" id="KW-0507">mRNA processing</keyword>
<feature type="binding site" evidence="15">
    <location>
        <position position="116"/>
    </location>
    <ligand>
        <name>Mg(2+)</name>
        <dbReference type="ChEBI" id="CHEBI:18420"/>
    </ligand>
</feature>
<dbReference type="Pfam" id="PF00035">
    <property type="entry name" value="dsrm"/>
    <property type="match status" value="1"/>
</dbReference>
<keyword evidence="12 15" id="KW-0378">Hydrolase</keyword>
<keyword evidence="6 15" id="KW-0698">rRNA processing</keyword>
<evidence type="ECO:0000256" key="8">
    <source>
        <dbReference type="ARBA" id="ARBA00022694"/>
    </source>
</evidence>
<accession>A0A0A7S835</accession>
<keyword evidence="13 15" id="KW-0460">Magnesium</keyword>
<dbReference type="GO" id="GO:0006397">
    <property type="term" value="P:mRNA processing"/>
    <property type="evidence" value="ECO:0007669"/>
    <property type="project" value="UniProtKB-UniRule"/>
</dbReference>
<evidence type="ECO:0000256" key="7">
    <source>
        <dbReference type="ARBA" id="ARBA00022664"/>
    </source>
</evidence>
<feature type="domain" description="DRBM" evidence="16">
    <location>
        <begin position="157"/>
        <end position="227"/>
    </location>
</feature>
<evidence type="ECO:0000256" key="15">
    <source>
        <dbReference type="HAMAP-Rule" id="MF_00104"/>
    </source>
</evidence>
<dbReference type="EC" id="3.1.26.3" evidence="15"/>
<dbReference type="HAMAP" id="MF_00104">
    <property type="entry name" value="RNase_III"/>
    <property type="match status" value="1"/>
</dbReference>
<organism evidence="18 20">
    <name type="scientific">Frischella perrara</name>
    <dbReference type="NCBI Taxonomy" id="1267021"/>
    <lineage>
        <taxon>Bacteria</taxon>
        <taxon>Pseudomonadati</taxon>
        <taxon>Pseudomonadota</taxon>
        <taxon>Gammaproteobacteria</taxon>
        <taxon>Orbales</taxon>
        <taxon>Orbaceae</taxon>
        <taxon>Frischella</taxon>
    </lineage>
</organism>
<comment type="subcellular location">
    <subcellularLocation>
        <location evidence="2 15">Cytoplasm</location>
    </subcellularLocation>
</comment>
<gene>
    <name evidence="15" type="primary">rnc</name>
    <name evidence="19" type="ORF">DKK76_07755</name>
    <name evidence="18" type="ORF">FPB0191_01585</name>
</gene>
<keyword evidence="15" id="KW-0699">rRNA-binding</keyword>
<dbReference type="Proteomes" id="UP000247838">
    <property type="component" value="Unassembled WGS sequence"/>
</dbReference>
<evidence type="ECO:0000256" key="12">
    <source>
        <dbReference type="ARBA" id="ARBA00022801"/>
    </source>
</evidence>
<dbReference type="FunFam" id="3.30.160.20:FF:000003">
    <property type="entry name" value="Ribonuclease 3"/>
    <property type="match status" value="1"/>
</dbReference>
<evidence type="ECO:0000256" key="1">
    <source>
        <dbReference type="ARBA" id="ARBA00000109"/>
    </source>
</evidence>
<keyword evidence="10 15" id="KW-0479">Metal-binding</keyword>
<dbReference type="PANTHER" id="PTHR11207:SF0">
    <property type="entry name" value="RIBONUCLEASE 3"/>
    <property type="match status" value="1"/>
</dbReference>